<dbReference type="InterPro" id="IPR019410">
    <property type="entry name" value="Methyltransf_16"/>
</dbReference>
<name>A0A7S4C1Z2_CHRCT</name>
<dbReference type="PANTHER" id="PTHR14614:SF157">
    <property type="entry name" value="METHYLTRANSFERASE TYPE 12 DOMAIN-CONTAINING PROTEIN"/>
    <property type="match status" value="1"/>
</dbReference>
<organism evidence="1">
    <name type="scientific">Chrysotila carterae</name>
    <name type="common">Marine alga</name>
    <name type="synonym">Syracosphaera carterae</name>
    <dbReference type="NCBI Taxonomy" id="13221"/>
    <lineage>
        <taxon>Eukaryota</taxon>
        <taxon>Haptista</taxon>
        <taxon>Haptophyta</taxon>
        <taxon>Prymnesiophyceae</taxon>
        <taxon>Isochrysidales</taxon>
        <taxon>Isochrysidaceae</taxon>
        <taxon>Chrysotila</taxon>
    </lineage>
</organism>
<protein>
    <recommendedName>
        <fullName evidence="2">Calmodulin-lysine N-methyltransferase</fullName>
    </recommendedName>
</protein>
<dbReference type="Gene3D" id="3.40.50.150">
    <property type="entry name" value="Vaccinia Virus protein VP39"/>
    <property type="match status" value="1"/>
</dbReference>
<accession>A0A7S4C1Z2</accession>
<evidence type="ECO:0008006" key="2">
    <source>
        <dbReference type="Google" id="ProtNLM"/>
    </source>
</evidence>
<evidence type="ECO:0000313" key="1">
    <source>
        <dbReference type="EMBL" id="CAE0784487.1"/>
    </source>
</evidence>
<dbReference type="AlphaFoldDB" id="A0A7S4C1Z2"/>
<dbReference type="InterPro" id="IPR029063">
    <property type="entry name" value="SAM-dependent_MTases_sf"/>
</dbReference>
<gene>
    <name evidence="1" type="ORF">PCAR00345_LOCUS37194</name>
</gene>
<sequence>MSMIPVHADVHGIKLVVQRRDLDEEEGQDPNFFDADYSVAASTAWLVWEGSWAVVELLRQPDDWLSLLIHGARVLELGSGTGMLGLAAAASGGHVVLSDVASMVEAVLRPNVLSNAQRKASGLETPWASSCEVSCIGDGTAVAQPLDWWHPIESQLTPVDVTQADVIIAAECAWLQELVSPFVKTVVSLLHGPNRPQCILAFRERASESSTTFVTSSTLLREFEAHGCRSDYRTTLDAPESRGLQTAVYVISYEPAL</sequence>
<proteinExistence type="predicted"/>
<dbReference type="EMBL" id="HBIZ01059418">
    <property type="protein sequence ID" value="CAE0784487.1"/>
    <property type="molecule type" value="Transcribed_RNA"/>
</dbReference>
<dbReference type="Pfam" id="PF10294">
    <property type="entry name" value="Methyltransf_16"/>
    <property type="match status" value="1"/>
</dbReference>
<reference evidence="1" key="1">
    <citation type="submission" date="2021-01" db="EMBL/GenBank/DDBJ databases">
        <authorList>
            <person name="Corre E."/>
            <person name="Pelletier E."/>
            <person name="Niang G."/>
            <person name="Scheremetjew M."/>
            <person name="Finn R."/>
            <person name="Kale V."/>
            <person name="Holt S."/>
            <person name="Cochrane G."/>
            <person name="Meng A."/>
            <person name="Brown T."/>
            <person name="Cohen L."/>
        </authorList>
    </citation>
    <scope>NUCLEOTIDE SEQUENCE</scope>
    <source>
        <strain evidence="1">CCMP645</strain>
    </source>
</reference>
<dbReference type="SUPFAM" id="SSF53335">
    <property type="entry name" value="S-adenosyl-L-methionine-dependent methyltransferases"/>
    <property type="match status" value="1"/>
</dbReference>
<dbReference type="PANTHER" id="PTHR14614">
    <property type="entry name" value="HEPATOCELLULAR CARCINOMA-ASSOCIATED ANTIGEN"/>
    <property type="match status" value="1"/>
</dbReference>